<dbReference type="EMBL" id="BJUS01000039">
    <property type="protein sequence ID" value="GEK74219.1"/>
    <property type="molecule type" value="Genomic_DNA"/>
</dbReference>
<keyword evidence="2" id="KW-1185">Reference proteome</keyword>
<comment type="caution">
    <text evidence="1">The sequence shown here is derived from an EMBL/GenBank/DDBJ whole genome shotgun (WGS) entry which is preliminary data.</text>
</comment>
<name>A0ABQ0U6S4_9GAMM</name>
<dbReference type="RefSeq" id="WP_146909869.1">
    <property type="nucleotide sequence ID" value="NZ_BJUS01000039.1"/>
</dbReference>
<accession>A0ABQ0U6S4</accession>
<evidence type="ECO:0000313" key="2">
    <source>
        <dbReference type="Proteomes" id="UP000321121"/>
    </source>
</evidence>
<dbReference type="Gene3D" id="1.10.1220.10">
    <property type="entry name" value="Met repressor-like"/>
    <property type="match status" value="1"/>
</dbReference>
<protein>
    <recommendedName>
        <fullName evidence="3">Ribbon-helix-helix protein CopG domain-containing protein</fullName>
    </recommendedName>
</protein>
<dbReference type="SUPFAM" id="SSF47598">
    <property type="entry name" value="Ribbon-helix-helix"/>
    <property type="match status" value="1"/>
</dbReference>
<evidence type="ECO:0008006" key="3">
    <source>
        <dbReference type="Google" id="ProtNLM"/>
    </source>
</evidence>
<gene>
    <name evidence="1" type="ORF">HHA04nite_27630</name>
</gene>
<evidence type="ECO:0000313" key="1">
    <source>
        <dbReference type="EMBL" id="GEK74219.1"/>
    </source>
</evidence>
<dbReference type="InterPro" id="IPR013321">
    <property type="entry name" value="Arc_rbn_hlx_hlx"/>
</dbReference>
<sequence length="159" mass="18379">MLTLRLPHELQEQLEKQALASNVSKNKIVAQALSEFFANNANAHASLEEDVIESNEDPIRKLMECKEKRYQEATEVTDWIQRGLIWTATANPSGEVREGAIYGRNAVVGFTYDESDAFKIKVIVRHLSRDEVYGTGRYHRYVFPLEKWRENMKVVYKSN</sequence>
<reference evidence="1 2" key="1">
    <citation type="submission" date="2019-07" db="EMBL/GenBank/DDBJ databases">
        <title>Whole genome shotgun sequence of Halomonas halophila NBRC 102604.</title>
        <authorList>
            <person name="Hosoyama A."/>
            <person name="Uohara A."/>
            <person name="Ohji S."/>
            <person name="Ichikawa N."/>
        </authorList>
    </citation>
    <scope>NUCLEOTIDE SEQUENCE [LARGE SCALE GENOMIC DNA]</scope>
    <source>
        <strain evidence="1 2">NBRC 102604</strain>
    </source>
</reference>
<proteinExistence type="predicted"/>
<organism evidence="1 2">
    <name type="scientific">Halomonas halophila</name>
    <dbReference type="NCBI Taxonomy" id="29573"/>
    <lineage>
        <taxon>Bacteria</taxon>
        <taxon>Pseudomonadati</taxon>
        <taxon>Pseudomonadota</taxon>
        <taxon>Gammaproteobacteria</taxon>
        <taxon>Oceanospirillales</taxon>
        <taxon>Halomonadaceae</taxon>
        <taxon>Halomonas</taxon>
    </lineage>
</organism>
<dbReference type="Proteomes" id="UP000321121">
    <property type="component" value="Unassembled WGS sequence"/>
</dbReference>
<dbReference type="InterPro" id="IPR010985">
    <property type="entry name" value="Ribbon_hlx_hlx"/>
</dbReference>